<evidence type="ECO:0000256" key="1">
    <source>
        <dbReference type="SAM" id="MobiDB-lite"/>
    </source>
</evidence>
<organism evidence="2 3">
    <name type="scientific">Tothia fuscella</name>
    <dbReference type="NCBI Taxonomy" id="1048955"/>
    <lineage>
        <taxon>Eukaryota</taxon>
        <taxon>Fungi</taxon>
        <taxon>Dikarya</taxon>
        <taxon>Ascomycota</taxon>
        <taxon>Pezizomycotina</taxon>
        <taxon>Dothideomycetes</taxon>
        <taxon>Pleosporomycetidae</taxon>
        <taxon>Venturiales</taxon>
        <taxon>Cylindrosympodiaceae</taxon>
        <taxon>Tothia</taxon>
    </lineage>
</organism>
<feature type="compositionally biased region" description="Polar residues" evidence="1">
    <location>
        <begin position="53"/>
        <end position="69"/>
    </location>
</feature>
<dbReference type="Proteomes" id="UP000800235">
    <property type="component" value="Unassembled WGS sequence"/>
</dbReference>
<feature type="region of interest" description="Disordered" evidence="1">
    <location>
        <begin position="503"/>
        <end position="598"/>
    </location>
</feature>
<feature type="compositionally biased region" description="Low complexity" evidence="1">
    <location>
        <begin position="538"/>
        <end position="548"/>
    </location>
</feature>
<gene>
    <name evidence="2" type="ORF">EJ08DRAFT_645394</name>
</gene>
<proteinExistence type="predicted"/>
<dbReference type="EMBL" id="MU007012">
    <property type="protein sequence ID" value="KAF2435706.1"/>
    <property type="molecule type" value="Genomic_DNA"/>
</dbReference>
<protein>
    <recommendedName>
        <fullName evidence="4">Peroxin/Ferlin domain-containing protein</fullName>
    </recommendedName>
</protein>
<reference evidence="2" key="1">
    <citation type="journal article" date="2020" name="Stud. Mycol.">
        <title>101 Dothideomycetes genomes: a test case for predicting lifestyles and emergence of pathogens.</title>
        <authorList>
            <person name="Haridas S."/>
            <person name="Albert R."/>
            <person name="Binder M."/>
            <person name="Bloem J."/>
            <person name="Labutti K."/>
            <person name="Salamov A."/>
            <person name="Andreopoulos B."/>
            <person name="Baker S."/>
            <person name="Barry K."/>
            <person name="Bills G."/>
            <person name="Bluhm B."/>
            <person name="Cannon C."/>
            <person name="Castanera R."/>
            <person name="Culley D."/>
            <person name="Daum C."/>
            <person name="Ezra D."/>
            <person name="Gonzalez J."/>
            <person name="Henrissat B."/>
            <person name="Kuo A."/>
            <person name="Liang C."/>
            <person name="Lipzen A."/>
            <person name="Lutzoni F."/>
            <person name="Magnuson J."/>
            <person name="Mondo S."/>
            <person name="Nolan M."/>
            <person name="Ohm R."/>
            <person name="Pangilinan J."/>
            <person name="Park H.-J."/>
            <person name="Ramirez L."/>
            <person name="Alfaro M."/>
            <person name="Sun H."/>
            <person name="Tritt A."/>
            <person name="Yoshinaga Y."/>
            <person name="Zwiers L.-H."/>
            <person name="Turgeon B."/>
            <person name="Goodwin S."/>
            <person name="Spatafora J."/>
            <person name="Crous P."/>
            <person name="Grigoriev I."/>
        </authorList>
    </citation>
    <scope>NUCLEOTIDE SEQUENCE</scope>
    <source>
        <strain evidence="2">CBS 130266</strain>
    </source>
</reference>
<feature type="compositionally biased region" description="Basic and acidic residues" evidence="1">
    <location>
        <begin position="503"/>
        <end position="524"/>
    </location>
</feature>
<feature type="compositionally biased region" description="Basic and acidic residues" evidence="1">
    <location>
        <begin position="455"/>
        <end position="467"/>
    </location>
</feature>
<dbReference type="AlphaFoldDB" id="A0A9P4P1I7"/>
<comment type="caution">
    <text evidence="2">The sequence shown here is derived from an EMBL/GenBank/DDBJ whole genome shotgun (WGS) entry which is preliminary data.</text>
</comment>
<keyword evidence="3" id="KW-1185">Reference proteome</keyword>
<feature type="compositionally biased region" description="Basic and acidic residues" evidence="1">
    <location>
        <begin position="106"/>
        <end position="126"/>
    </location>
</feature>
<feature type="region of interest" description="Disordered" evidence="1">
    <location>
        <begin position="1"/>
        <end position="134"/>
    </location>
</feature>
<evidence type="ECO:0000313" key="3">
    <source>
        <dbReference type="Proteomes" id="UP000800235"/>
    </source>
</evidence>
<evidence type="ECO:0008006" key="4">
    <source>
        <dbReference type="Google" id="ProtNLM"/>
    </source>
</evidence>
<evidence type="ECO:0000313" key="2">
    <source>
        <dbReference type="EMBL" id="KAF2435706.1"/>
    </source>
</evidence>
<feature type="compositionally biased region" description="Basic and acidic residues" evidence="1">
    <location>
        <begin position="549"/>
        <end position="571"/>
    </location>
</feature>
<accession>A0A9P4P1I7</accession>
<feature type="region of interest" description="Disordered" evidence="1">
    <location>
        <begin position="448"/>
        <end position="474"/>
    </location>
</feature>
<name>A0A9P4P1I7_9PEZI</name>
<dbReference type="OrthoDB" id="72441at2759"/>
<sequence>MPDSSNAGKEASRVESSLCQDGAVDGPIVLVDHTKPAEDDAEPNAENGLGLQKTGTSLSQKITKNSLRQNLARRNYQRSRWQEGGGHLATPDPDVPENASNSPQSSDHRPSAEMEGDDSRWGEGRAHRGRRKVKGLIKTPKKTTKVPTEDPNNHVDILYENQRGLFLFGIPHFSSNSLLNFDPSAWLDARFKPSAVDITNAQVPDPSWEWLWRTWYVDMSYDVDEEGWEYSFWFGDSCAWHGTHPWFHSFVRRRRWLRQRVRRHGHRKRDGMFGEGHMLNADYFTIHSQPRPRSVGSSLGSVSRTASINGQRWGAKTWEEQEDAVDVHDIPTLMKHLKESTIDREKTVIVTRFLDQGGEELHYLAEQIPDIMALFVFQSSRMQLLSELKHRFTAATAHREEHRQRDEPEDEVEKRTIDNLLNAMNVADEQCRQLEFWSDIRKLDQEGGVFGPADHSPHLAHEWKDGTESAPTKEAAVRDWNNKLGSTSNDKGKAAVRDGVKFEDPSHHQDASMDGSHEAYHETQEAASLAQNKKLKEGSSTSKSPSNSEESKAEHSSDAEREVEQHEEKAKILPFVPPVMTRDDIPEGDIAESSASPT</sequence>